<dbReference type="GO" id="GO:0016887">
    <property type="term" value="F:ATP hydrolysis activity"/>
    <property type="evidence" value="ECO:0007669"/>
    <property type="project" value="InterPro"/>
</dbReference>
<evidence type="ECO:0000313" key="15">
    <source>
        <dbReference type="Proteomes" id="UP000091918"/>
    </source>
</evidence>
<keyword evidence="7 11" id="KW-1133">Transmembrane helix</keyword>
<dbReference type="CDD" id="cd18583">
    <property type="entry name" value="ABC_6TM_HMT1"/>
    <property type="match status" value="1"/>
</dbReference>
<dbReference type="GO" id="GO:0005524">
    <property type="term" value="F:ATP binding"/>
    <property type="evidence" value="ECO:0007669"/>
    <property type="project" value="UniProtKB-KW"/>
</dbReference>
<dbReference type="Gene3D" id="3.40.50.300">
    <property type="entry name" value="P-loop containing nucleotide triphosphate hydrolases"/>
    <property type="match status" value="1"/>
</dbReference>
<organism evidence="14 15">
    <name type="scientific">Emergomyces africanus</name>
    <dbReference type="NCBI Taxonomy" id="1955775"/>
    <lineage>
        <taxon>Eukaryota</taxon>
        <taxon>Fungi</taxon>
        <taxon>Dikarya</taxon>
        <taxon>Ascomycota</taxon>
        <taxon>Pezizomycotina</taxon>
        <taxon>Eurotiomycetes</taxon>
        <taxon>Eurotiomycetidae</taxon>
        <taxon>Onygenales</taxon>
        <taxon>Ajellomycetaceae</taxon>
        <taxon>Emergomyces</taxon>
    </lineage>
</organism>
<dbReference type="InterPro" id="IPR003593">
    <property type="entry name" value="AAA+_ATPase"/>
</dbReference>
<dbReference type="PANTHER" id="PTHR24221">
    <property type="entry name" value="ATP-BINDING CASSETTE SUB-FAMILY B"/>
    <property type="match status" value="1"/>
</dbReference>
<evidence type="ECO:0000256" key="2">
    <source>
        <dbReference type="ARBA" id="ARBA00007577"/>
    </source>
</evidence>
<evidence type="ECO:0000256" key="11">
    <source>
        <dbReference type="SAM" id="Phobius"/>
    </source>
</evidence>
<dbReference type="GO" id="GO:0140359">
    <property type="term" value="F:ABC-type transporter activity"/>
    <property type="evidence" value="ECO:0007669"/>
    <property type="project" value="InterPro"/>
</dbReference>
<gene>
    <name evidence="14" type="ORF">ACJ72_00729</name>
</gene>
<dbReference type="SUPFAM" id="SSF90123">
    <property type="entry name" value="ABC transporter transmembrane region"/>
    <property type="match status" value="1"/>
</dbReference>
<dbReference type="GO" id="GO:0016020">
    <property type="term" value="C:membrane"/>
    <property type="evidence" value="ECO:0007669"/>
    <property type="project" value="UniProtKB-SubCell"/>
</dbReference>
<protein>
    <recommendedName>
        <fullName evidence="16">Heavy metal tolerance protein</fullName>
    </recommendedName>
</protein>
<evidence type="ECO:0000256" key="10">
    <source>
        <dbReference type="SAM" id="MobiDB-lite"/>
    </source>
</evidence>
<keyword evidence="3" id="KW-0813">Transport</keyword>
<evidence type="ECO:0000256" key="4">
    <source>
        <dbReference type="ARBA" id="ARBA00022692"/>
    </source>
</evidence>
<comment type="similarity">
    <text evidence="2">Belongs to the ABC transporter superfamily. ABCB family. Multidrug resistance exporter (TC 3.A.1.201) subfamily.</text>
</comment>
<feature type="transmembrane region" description="Helical" evidence="11">
    <location>
        <begin position="134"/>
        <end position="153"/>
    </location>
</feature>
<evidence type="ECO:0000256" key="5">
    <source>
        <dbReference type="ARBA" id="ARBA00022741"/>
    </source>
</evidence>
<keyword evidence="8 11" id="KW-0472">Membrane</keyword>
<dbReference type="PANTHER" id="PTHR24221:SF503">
    <property type="entry name" value="MITOCHONDRIAL POTASSIUM CHANNEL ATP-BINDING SUBUNIT"/>
    <property type="match status" value="1"/>
</dbReference>
<feature type="transmembrane region" description="Helical" evidence="11">
    <location>
        <begin position="101"/>
        <end position="122"/>
    </location>
</feature>
<feature type="compositionally biased region" description="Low complexity" evidence="10">
    <location>
        <begin position="181"/>
        <end position="194"/>
    </location>
</feature>
<evidence type="ECO:0000259" key="12">
    <source>
        <dbReference type="PROSITE" id="PS50893"/>
    </source>
</evidence>
<dbReference type="EMBL" id="LGUA01000041">
    <property type="protein sequence ID" value="OAX84907.1"/>
    <property type="molecule type" value="Genomic_DNA"/>
</dbReference>
<dbReference type="InterPro" id="IPR011527">
    <property type="entry name" value="ABC1_TM_dom"/>
</dbReference>
<feature type="compositionally biased region" description="Acidic residues" evidence="10">
    <location>
        <begin position="198"/>
        <end position="214"/>
    </location>
</feature>
<feature type="transmembrane region" description="Helical" evidence="11">
    <location>
        <begin position="372"/>
        <end position="391"/>
    </location>
</feature>
<dbReference type="PROSITE" id="PS50929">
    <property type="entry name" value="ABC_TM1F"/>
    <property type="match status" value="1"/>
</dbReference>
<dbReference type="InterPro" id="IPR027417">
    <property type="entry name" value="P-loop_NTPase"/>
</dbReference>
<feature type="domain" description="ABC transmembrane type-1" evidence="13">
    <location>
        <begin position="260"/>
        <end position="541"/>
    </location>
</feature>
<evidence type="ECO:0008006" key="16">
    <source>
        <dbReference type="Google" id="ProtNLM"/>
    </source>
</evidence>
<dbReference type="AlphaFoldDB" id="A0A1B7P7N6"/>
<feature type="domain" description="ABC transporter" evidence="12">
    <location>
        <begin position="575"/>
        <end position="809"/>
    </location>
</feature>
<evidence type="ECO:0000256" key="9">
    <source>
        <dbReference type="ARBA" id="ARBA00024363"/>
    </source>
</evidence>
<evidence type="ECO:0000256" key="8">
    <source>
        <dbReference type="ARBA" id="ARBA00023136"/>
    </source>
</evidence>
<dbReference type="FunFam" id="3.40.50.300:FF:000287">
    <property type="entry name" value="Multidrug ABC transporter ATP-binding protein"/>
    <property type="match status" value="1"/>
</dbReference>
<evidence type="ECO:0000256" key="1">
    <source>
        <dbReference type="ARBA" id="ARBA00004141"/>
    </source>
</evidence>
<evidence type="ECO:0000256" key="6">
    <source>
        <dbReference type="ARBA" id="ARBA00022840"/>
    </source>
</evidence>
<dbReference type="InterPro" id="IPR017871">
    <property type="entry name" value="ABC_transporter-like_CS"/>
</dbReference>
<dbReference type="Proteomes" id="UP000091918">
    <property type="component" value="Unassembled WGS sequence"/>
</dbReference>
<feature type="transmembrane region" description="Helical" evidence="11">
    <location>
        <begin position="480"/>
        <end position="503"/>
    </location>
</feature>
<proteinExistence type="inferred from homology"/>
<sequence length="821" mass="91843">MTHVSSALKVLHVIATAAVLLSVFGSFLLHYGQKPPRRSSTISSNIIRFAGRGLIATSYVAEIALVSLRYDEASQDRLVSAIFFALAWAMTLRKDFFLSEILVLSSITIVFGMPLFVLGAAYHDATTARHTAELVISSIRLIIAACLLVDYIAGHKKEVGREEDTPLLYDTTDEPSRSPASYGTGSVSSRSTSGEDPFLSEDDGDWDSDDDIGDEGNARRNSLPSRLRKSGSWITYLNNFKVFLPSLIPKKDLKVQACLLGCVLCLIANRFLNILVPRQLGIVTDRLFAQEPPYSDMAIYFILSLLHDDSGVGLIESLSKIPIEQFSYRQLTNTSFNHVMSLPMEFHSDRDSAEVMKAIEQGGALTRVLETAILEIVPTVADMFIAFVFLYLKFNSSVALCMLFASLTFLSLEVVTSSWNIDNRRRMNKAQREEARVMHQAVQGWQTVSAFNMFYHEKFRFSCAVDGHLVAKKDWSRRDAYIKAITEALIPITFFLLACLVIHEIYEKRASPGDFVFLIQYWEFLVWPIKFLSHEYRYLMSDLLDAERLLDLFMTSPTVADKADAANLGQIEGAVEFENVNFTYDSKRVAIQDVSISASPGQTIALVGTTGAGKSSLMKLLLRFYDVTSGSIKIDGHDIRDVTQGSLRDAIGVVPQNPLLFNATIMENLRYARLSASDEEIYDACRAAAIHDNITTFPEGYNTRVGEQGVKLSGGELQRLAIARVFLKDPPILILDEATSAVDTETESQIQNALKKLSRKRTTFVIAHRLSTIVRANQILVVQEGTIIERGTHQELLERGERYHYLWQNQFADLQETEQAE</sequence>
<dbReference type="SMART" id="SM00382">
    <property type="entry name" value="AAA"/>
    <property type="match status" value="1"/>
</dbReference>
<comment type="caution">
    <text evidence="14">The sequence shown here is derived from an EMBL/GenBank/DDBJ whole genome shotgun (WGS) entry which is preliminary data.</text>
</comment>
<dbReference type="OrthoDB" id="6500128at2759"/>
<dbReference type="Gene3D" id="1.20.1560.10">
    <property type="entry name" value="ABC transporter type 1, transmembrane domain"/>
    <property type="match status" value="1"/>
</dbReference>
<name>A0A1B7P7N6_9EURO</name>
<evidence type="ECO:0000313" key="14">
    <source>
        <dbReference type="EMBL" id="OAX84907.1"/>
    </source>
</evidence>
<feature type="transmembrane region" description="Helical" evidence="11">
    <location>
        <begin position="397"/>
        <end position="419"/>
    </location>
</feature>
<keyword evidence="6" id="KW-0067">ATP-binding</keyword>
<dbReference type="InterPro" id="IPR003439">
    <property type="entry name" value="ABC_transporter-like_ATP-bd"/>
</dbReference>
<evidence type="ECO:0000259" key="13">
    <source>
        <dbReference type="PROSITE" id="PS50929"/>
    </source>
</evidence>
<keyword evidence="5" id="KW-0547">Nucleotide-binding</keyword>
<accession>A0A1B7P7N6</accession>
<feature type="transmembrane region" description="Helical" evidence="11">
    <location>
        <begin position="6"/>
        <end position="29"/>
    </location>
</feature>
<dbReference type="STRING" id="1658172.A0A1B7P7N6"/>
<dbReference type="SUPFAM" id="SSF52540">
    <property type="entry name" value="P-loop containing nucleoside triphosphate hydrolases"/>
    <property type="match status" value="1"/>
</dbReference>
<keyword evidence="15" id="KW-1185">Reference proteome</keyword>
<keyword evidence="4 11" id="KW-0812">Transmembrane</keyword>
<dbReference type="Pfam" id="PF00005">
    <property type="entry name" value="ABC_tran"/>
    <property type="match status" value="1"/>
</dbReference>
<dbReference type="InterPro" id="IPR039421">
    <property type="entry name" value="Type_1_exporter"/>
</dbReference>
<reference evidence="14 15" key="1">
    <citation type="submission" date="2015-07" db="EMBL/GenBank/DDBJ databases">
        <title>Emmonsia species relationships and genome sequence.</title>
        <authorList>
            <person name="Cuomo C.A."/>
            <person name="Schwartz I.S."/>
            <person name="Kenyon C."/>
            <person name="de Hoog G.S."/>
            <person name="Govender N.P."/>
            <person name="Botha A."/>
            <person name="Moreno L."/>
            <person name="de Vries M."/>
            <person name="Munoz J.F."/>
            <person name="Stielow J.B."/>
        </authorList>
    </citation>
    <scope>NUCLEOTIDE SEQUENCE [LARGE SCALE GENOMIC DNA]</scope>
    <source>
        <strain evidence="14 15">CBS 136260</strain>
    </source>
</reference>
<comment type="subcellular location">
    <subcellularLocation>
        <location evidence="1">Membrane</location>
        <topology evidence="1">Multi-pass membrane protein</topology>
    </subcellularLocation>
</comment>
<comment type="similarity">
    <text evidence="9">Belongs to the ABC transporter superfamily. ABCB family. Heavy Metal importer (TC 3.A.1.210) subfamily.</text>
</comment>
<dbReference type="InterPro" id="IPR036640">
    <property type="entry name" value="ABC1_TM_sf"/>
</dbReference>
<dbReference type="Pfam" id="PF00664">
    <property type="entry name" value="ABC_membrane"/>
    <property type="match status" value="1"/>
</dbReference>
<dbReference type="PROSITE" id="PS00211">
    <property type="entry name" value="ABC_TRANSPORTER_1"/>
    <property type="match status" value="1"/>
</dbReference>
<evidence type="ECO:0000256" key="3">
    <source>
        <dbReference type="ARBA" id="ARBA00022448"/>
    </source>
</evidence>
<feature type="region of interest" description="Disordered" evidence="10">
    <location>
        <begin position="163"/>
        <end position="223"/>
    </location>
</feature>
<evidence type="ECO:0000256" key="7">
    <source>
        <dbReference type="ARBA" id="ARBA00022989"/>
    </source>
</evidence>
<dbReference type="PROSITE" id="PS50893">
    <property type="entry name" value="ABC_TRANSPORTER_2"/>
    <property type="match status" value="1"/>
</dbReference>